<dbReference type="Proteomes" id="UP000708208">
    <property type="component" value="Unassembled WGS sequence"/>
</dbReference>
<dbReference type="EMBL" id="CAJVCH010290469">
    <property type="protein sequence ID" value="CAG7785157.1"/>
    <property type="molecule type" value="Genomic_DNA"/>
</dbReference>
<evidence type="ECO:0000313" key="1">
    <source>
        <dbReference type="EMBL" id="CAG7785157.1"/>
    </source>
</evidence>
<organism evidence="1 2">
    <name type="scientific">Allacma fusca</name>
    <dbReference type="NCBI Taxonomy" id="39272"/>
    <lineage>
        <taxon>Eukaryota</taxon>
        <taxon>Metazoa</taxon>
        <taxon>Ecdysozoa</taxon>
        <taxon>Arthropoda</taxon>
        <taxon>Hexapoda</taxon>
        <taxon>Collembola</taxon>
        <taxon>Symphypleona</taxon>
        <taxon>Sminthuridae</taxon>
        <taxon>Allacma</taxon>
    </lineage>
</organism>
<keyword evidence="2" id="KW-1185">Reference proteome</keyword>
<protein>
    <recommendedName>
        <fullName evidence="3">Terpene synthase</fullName>
    </recommendedName>
</protein>
<name>A0A8J2P8V8_9HEXA</name>
<comment type="caution">
    <text evidence="1">The sequence shown here is derived from an EMBL/GenBank/DDBJ whole genome shotgun (WGS) entry which is preliminary data.</text>
</comment>
<reference evidence="1" key="1">
    <citation type="submission" date="2021-06" db="EMBL/GenBank/DDBJ databases">
        <authorList>
            <person name="Hodson N. C."/>
            <person name="Mongue J. A."/>
            <person name="Jaron S. K."/>
        </authorList>
    </citation>
    <scope>NUCLEOTIDE SEQUENCE</scope>
</reference>
<evidence type="ECO:0008006" key="3">
    <source>
        <dbReference type="Google" id="ProtNLM"/>
    </source>
</evidence>
<accession>A0A8J2P8V8</accession>
<dbReference type="AlphaFoldDB" id="A0A8J2P8V8"/>
<sequence>MAVSQDEFLHATFDKTVTLGTQEVNLKGKFLFCWPYAWEENTNWDIIHQVTQSVTNWVQTRFSQANVESQHIESSVLFAFYNSPSAWRQLSSEDPSVYAKLILYSKVMHLLFHIDDTTEAEVGEDHHGTYIMSIGRTINNILQYQFDTIDDLKKDELYLKIAQISEPAGMFMELLHDCAIDLKIHFGVTQDLGKYFARTAAYCYVMQTWCGDKDLLHLLNPYTQYHMRVHTGGVRSIYEMVFLLERIYIPKSVRENPFWIRCLEVAGFLSVRSNDIIGVEKEWRQKERTGKRVDNVIFHYMEATNCTFEEAVSRGLRKHNFALKEFYDFFEFFKSNQDCLYELSEEEKQIFMESTFIMSECVACNIQGQVLMRRYNSHLEFNFERSSITMH</sequence>
<evidence type="ECO:0000313" key="2">
    <source>
        <dbReference type="Proteomes" id="UP000708208"/>
    </source>
</evidence>
<proteinExistence type="predicted"/>
<gene>
    <name evidence="1" type="ORF">AFUS01_LOCUS23799</name>
</gene>
<dbReference type="Pfam" id="PF19086">
    <property type="entry name" value="Terpene_syn_C_2"/>
    <property type="match status" value="1"/>
</dbReference>